<name>A0A2G2XW63_CAPAN</name>
<sequence length="489" mass="55591">MKLLAMNEEILRIKESHGVRDHDGLWYDDLCVHPGIDLPEGYKVPEFKVFNGTRNQMAYLRSNPLPNHGGRTVNMIEIEGEWASRKDITKVNSEGLKRTEEMDKIENVVAALSKDLEGIIKPIIVPEKTFKHGIEYQLRKEDTIEDNSKESLFRPLLLLYHSFPKSKDDGIRDGIGDLFEGYKLCQMISQSPVSVKISDFLSGFYKYQQEDAHEFLQCFLNRIESRCSDIVQQVFCVRLVSKLCCCNCGHYSKTYEPLIDVSLEIKDADSLHSVLESFSRVKKLDDPEIKYTCERYFVGLQMHNVDTLPKLSFSLPNHHASDVNESNVVTVDTSSSAPRPTGAINSSYFHELMKIVDNELKKTAQTFTPGPPSAVNSSKENNASKDIGVIKRMTPSRPQSTLGKLIFNFYLLMDPEQETKIIMACSMINKRVPGPRGEELMTALRRLGSCGSSLNEKRQKMEVSLSREMEFTFSHSENFRGCLICVMQK</sequence>
<dbReference type="InterPro" id="IPR028889">
    <property type="entry name" value="USP"/>
</dbReference>
<evidence type="ECO:0000313" key="2">
    <source>
        <dbReference type="EMBL" id="PHT61744.1"/>
    </source>
</evidence>
<dbReference type="Gene3D" id="3.90.70.10">
    <property type="entry name" value="Cysteine proteinases"/>
    <property type="match status" value="1"/>
</dbReference>
<dbReference type="PANTHER" id="PTHR24006">
    <property type="entry name" value="UBIQUITIN CARBOXYL-TERMINAL HYDROLASE"/>
    <property type="match status" value="1"/>
</dbReference>
<dbReference type="GO" id="GO:0004843">
    <property type="term" value="F:cysteine-type deubiquitinase activity"/>
    <property type="evidence" value="ECO:0007669"/>
    <property type="project" value="InterPro"/>
</dbReference>
<reference evidence="2 3" key="1">
    <citation type="journal article" date="2014" name="Nat. Genet.">
        <title>Genome sequence of the hot pepper provides insights into the evolution of pungency in Capsicum species.</title>
        <authorList>
            <person name="Kim S."/>
            <person name="Park M."/>
            <person name="Yeom S.I."/>
            <person name="Kim Y.M."/>
            <person name="Lee J.M."/>
            <person name="Lee H.A."/>
            <person name="Seo E."/>
            <person name="Choi J."/>
            <person name="Cheong K."/>
            <person name="Kim K.T."/>
            <person name="Jung K."/>
            <person name="Lee G.W."/>
            <person name="Oh S.K."/>
            <person name="Bae C."/>
            <person name="Kim S.B."/>
            <person name="Lee H.Y."/>
            <person name="Kim S.Y."/>
            <person name="Kim M.S."/>
            <person name="Kang B.C."/>
            <person name="Jo Y.D."/>
            <person name="Yang H.B."/>
            <person name="Jeong H.J."/>
            <person name="Kang W.H."/>
            <person name="Kwon J.K."/>
            <person name="Shin C."/>
            <person name="Lim J.Y."/>
            <person name="Park J.H."/>
            <person name="Huh J.H."/>
            <person name="Kim J.S."/>
            <person name="Kim B.D."/>
            <person name="Cohen O."/>
            <person name="Paran I."/>
            <person name="Suh M.C."/>
            <person name="Lee S.B."/>
            <person name="Kim Y.K."/>
            <person name="Shin Y."/>
            <person name="Noh S.J."/>
            <person name="Park J."/>
            <person name="Seo Y.S."/>
            <person name="Kwon S.Y."/>
            <person name="Kim H.A."/>
            <person name="Park J.M."/>
            <person name="Kim H.J."/>
            <person name="Choi S.B."/>
            <person name="Bosland P.W."/>
            <person name="Reeves G."/>
            <person name="Jo S.H."/>
            <person name="Lee B.W."/>
            <person name="Cho H.T."/>
            <person name="Choi H.S."/>
            <person name="Lee M.S."/>
            <person name="Yu Y."/>
            <person name="Do Choi Y."/>
            <person name="Park B.S."/>
            <person name="van Deynze A."/>
            <person name="Ashrafi H."/>
            <person name="Hill T."/>
            <person name="Kim W.T."/>
            <person name="Pai H.S."/>
            <person name="Ahn H.K."/>
            <person name="Yeam I."/>
            <person name="Giovannoni J.J."/>
            <person name="Rose J.K."/>
            <person name="Sorensen I."/>
            <person name="Lee S.J."/>
            <person name="Kim R.W."/>
            <person name="Choi I.Y."/>
            <person name="Choi B.S."/>
            <person name="Lim J.S."/>
            <person name="Lee Y.H."/>
            <person name="Choi D."/>
        </authorList>
    </citation>
    <scope>NUCLEOTIDE SEQUENCE [LARGE SCALE GENOMIC DNA]</scope>
    <source>
        <strain evidence="3">cv. CM334</strain>
    </source>
</reference>
<proteinExistence type="predicted"/>
<protein>
    <recommendedName>
        <fullName evidence="1">USP domain-containing protein</fullName>
    </recommendedName>
</protein>
<dbReference type="PROSITE" id="PS50235">
    <property type="entry name" value="USP_3"/>
    <property type="match status" value="1"/>
</dbReference>
<dbReference type="GO" id="GO:0016579">
    <property type="term" value="P:protein deubiquitination"/>
    <property type="evidence" value="ECO:0007669"/>
    <property type="project" value="InterPro"/>
</dbReference>
<dbReference type="PANTHER" id="PTHR24006:SF747">
    <property type="entry name" value="UBIQUITIN CARBOXYL-TERMINAL HYDROLASE 20"/>
    <property type="match status" value="1"/>
</dbReference>
<organism evidence="2 3">
    <name type="scientific">Capsicum annuum</name>
    <name type="common">Capsicum pepper</name>
    <dbReference type="NCBI Taxonomy" id="4072"/>
    <lineage>
        <taxon>Eukaryota</taxon>
        <taxon>Viridiplantae</taxon>
        <taxon>Streptophyta</taxon>
        <taxon>Embryophyta</taxon>
        <taxon>Tracheophyta</taxon>
        <taxon>Spermatophyta</taxon>
        <taxon>Magnoliopsida</taxon>
        <taxon>eudicotyledons</taxon>
        <taxon>Gunneridae</taxon>
        <taxon>Pentapetalae</taxon>
        <taxon>asterids</taxon>
        <taxon>lamiids</taxon>
        <taxon>Solanales</taxon>
        <taxon>Solanaceae</taxon>
        <taxon>Solanoideae</taxon>
        <taxon>Capsiceae</taxon>
        <taxon>Capsicum</taxon>
    </lineage>
</organism>
<evidence type="ECO:0000259" key="1">
    <source>
        <dbReference type="PROSITE" id="PS50235"/>
    </source>
</evidence>
<accession>A0A2G2XW63</accession>
<feature type="domain" description="USP" evidence="1">
    <location>
        <begin position="132"/>
        <end position="413"/>
    </location>
</feature>
<dbReference type="InterPro" id="IPR038765">
    <property type="entry name" value="Papain-like_cys_pep_sf"/>
</dbReference>
<dbReference type="Proteomes" id="UP000222542">
    <property type="component" value="Unassembled WGS sequence"/>
</dbReference>
<dbReference type="SUPFAM" id="SSF54001">
    <property type="entry name" value="Cysteine proteinases"/>
    <property type="match status" value="1"/>
</dbReference>
<evidence type="ECO:0000313" key="3">
    <source>
        <dbReference type="Proteomes" id="UP000222542"/>
    </source>
</evidence>
<comment type="caution">
    <text evidence="2">The sequence shown here is derived from an EMBL/GenBank/DDBJ whole genome shotgun (WGS) entry which is preliminary data.</text>
</comment>
<keyword evidence="3" id="KW-1185">Reference proteome</keyword>
<dbReference type="InterPro" id="IPR050164">
    <property type="entry name" value="Peptidase_C19"/>
</dbReference>
<dbReference type="InterPro" id="IPR001394">
    <property type="entry name" value="Peptidase_C19_UCH"/>
</dbReference>
<dbReference type="Gramene" id="PHT61744">
    <property type="protein sequence ID" value="PHT61744"/>
    <property type="gene ID" value="T459_34402"/>
</dbReference>
<dbReference type="AlphaFoldDB" id="A0A2G2XW63"/>
<reference evidence="2 3" key="2">
    <citation type="journal article" date="2017" name="Genome Biol.">
        <title>New reference genome sequences of hot pepper reveal the massive evolution of plant disease-resistance genes by retroduplication.</title>
        <authorList>
            <person name="Kim S."/>
            <person name="Park J."/>
            <person name="Yeom S.I."/>
            <person name="Kim Y.M."/>
            <person name="Seo E."/>
            <person name="Kim K.T."/>
            <person name="Kim M.S."/>
            <person name="Lee J.M."/>
            <person name="Cheong K."/>
            <person name="Shin H.S."/>
            <person name="Kim S.B."/>
            <person name="Han K."/>
            <person name="Lee J."/>
            <person name="Park M."/>
            <person name="Lee H.A."/>
            <person name="Lee H.Y."/>
            <person name="Lee Y."/>
            <person name="Oh S."/>
            <person name="Lee J.H."/>
            <person name="Choi E."/>
            <person name="Choi E."/>
            <person name="Lee S.E."/>
            <person name="Jeon J."/>
            <person name="Kim H."/>
            <person name="Choi G."/>
            <person name="Song H."/>
            <person name="Lee J."/>
            <person name="Lee S.C."/>
            <person name="Kwon J.K."/>
            <person name="Lee H.Y."/>
            <person name="Koo N."/>
            <person name="Hong Y."/>
            <person name="Kim R.W."/>
            <person name="Kang W.H."/>
            <person name="Huh J.H."/>
            <person name="Kang B.C."/>
            <person name="Yang T.J."/>
            <person name="Lee Y.H."/>
            <person name="Bennetzen J.L."/>
            <person name="Choi D."/>
        </authorList>
    </citation>
    <scope>NUCLEOTIDE SEQUENCE [LARGE SCALE GENOMIC DNA]</scope>
    <source>
        <strain evidence="3">cv. CM334</strain>
    </source>
</reference>
<dbReference type="STRING" id="4072.A0A2G2XW63"/>
<dbReference type="EMBL" id="AYRZ02000121">
    <property type="protein sequence ID" value="PHT61744.1"/>
    <property type="molecule type" value="Genomic_DNA"/>
</dbReference>
<gene>
    <name evidence="2" type="ORF">T459_34402</name>
</gene>
<dbReference type="Pfam" id="PF00443">
    <property type="entry name" value="UCH"/>
    <property type="match status" value="1"/>
</dbReference>